<dbReference type="PROSITE" id="PS50110">
    <property type="entry name" value="RESPONSE_REGULATORY"/>
    <property type="match status" value="1"/>
</dbReference>
<reference evidence="7" key="1">
    <citation type="submission" date="2017-05" db="EMBL/GenBank/DDBJ databases">
        <authorList>
            <person name="Sharma S."/>
            <person name="Sidhu C."/>
            <person name="Pinnaka A.K."/>
        </authorList>
    </citation>
    <scope>NUCLEOTIDE SEQUENCE [LARGE SCALE GENOMIC DNA]</scope>
    <source>
        <strain evidence="7">AK93</strain>
    </source>
</reference>
<organism evidence="6 7">
    <name type="scientific">Alkalilimnicola ehrlichii</name>
    <dbReference type="NCBI Taxonomy" id="351052"/>
    <lineage>
        <taxon>Bacteria</taxon>
        <taxon>Pseudomonadati</taxon>
        <taxon>Pseudomonadota</taxon>
        <taxon>Gammaproteobacteria</taxon>
        <taxon>Chromatiales</taxon>
        <taxon>Ectothiorhodospiraceae</taxon>
        <taxon>Alkalilimnicola</taxon>
    </lineage>
</organism>
<evidence type="ECO:0000256" key="1">
    <source>
        <dbReference type="ARBA" id="ARBA00022553"/>
    </source>
</evidence>
<dbReference type="PANTHER" id="PTHR44591:SF3">
    <property type="entry name" value="RESPONSE REGULATORY DOMAIN-CONTAINING PROTEIN"/>
    <property type="match status" value="1"/>
</dbReference>
<dbReference type="CDD" id="cd17546">
    <property type="entry name" value="REC_hyHK_CKI1_RcsC-like"/>
    <property type="match status" value="1"/>
</dbReference>
<dbReference type="AlphaFoldDB" id="A0A3E0WX44"/>
<evidence type="ECO:0000256" key="3">
    <source>
        <dbReference type="SAM" id="MobiDB-lite"/>
    </source>
</evidence>
<dbReference type="InterPro" id="IPR001789">
    <property type="entry name" value="Sig_transdc_resp-reg_receiver"/>
</dbReference>
<dbReference type="Gene3D" id="3.40.50.2300">
    <property type="match status" value="1"/>
</dbReference>
<evidence type="ECO:0000256" key="2">
    <source>
        <dbReference type="PROSITE-ProRule" id="PRU00169"/>
    </source>
</evidence>
<keyword evidence="7" id="KW-1185">Reference proteome</keyword>
<dbReference type="SUPFAM" id="SSF52172">
    <property type="entry name" value="CheY-like"/>
    <property type="match status" value="1"/>
</dbReference>
<evidence type="ECO:0000313" key="6">
    <source>
        <dbReference type="EMBL" id="RFA37378.1"/>
    </source>
</evidence>
<dbReference type="PANTHER" id="PTHR44591">
    <property type="entry name" value="STRESS RESPONSE REGULATOR PROTEIN 1"/>
    <property type="match status" value="1"/>
</dbReference>
<evidence type="ECO:0000259" key="5">
    <source>
        <dbReference type="PROSITE" id="PS50110"/>
    </source>
</evidence>
<keyword evidence="4" id="KW-0812">Transmembrane</keyword>
<dbReference type="InterPro" id="IPR011006">
    <property type="entry name" value="CheY-like_superfamily"/>
</dbReference>
<protein>
    <recommendedName>
        <fullName evidence="5">Response regulatory domain-containing protein</fullName>
    </recommendedName>
</protein>
<dbReference type="GO" id="GO:0000160">
    <property type="term" value="P:phosphorelay signal transduction system"/>
    <property type="evidence" value="ECO:0007669"/>
    <property type="project" value="InterPro"/>
</dbReference>
<dbReference type="Proteomes" id="UP000256763">
    <property type="component" value="Unassembled WGS sequence"/>
</dbReference>
<keyword evidence="1 2" id="KW-0597">Phosphoprotein</keyword>
<dbReference type="SMART" id="SM00448">
    <property type="entry name" value="REC"/>
    <property type="match status" value="1"/>
</dbReference>
<accession>A0A3E0WX44</accession>
<feature type="region of interest" description="Disordered" evidence="3">
    <location>
        <begin position="127"/>
        <end position="150"/>
    </location>
</feature>
<dbReference type="EMBL" id="NFZW01000007">
    <property type="protein sequence ID" value="RFA37378.1"/>
    <property type="molecule type" value="Genomic_DNA"/>
</dbReference>
<evidence type="ECO:0000256" key="4">
    <source>
        <dbReference type="SAM" id="Phobius"/>
    </source>
</evidence>
<evidence type="ECO:0000313" key="7">
    <source>
        <dbReference type="Proteomes" id="UP000256763"/>
    </source>
</evidence>
<feature type="modified residue" description="4-aspartylphosphate" evidence="2">
    <location>
        <position position="56"/>
    </location>
</feature>
<dbReference type="Pfam" id="PF00072">
    <property type="entry name" value="Response_reg"/>
    <property type="match status" value="1"/>
</dbReference>
<comment type="caution">
    <text evidence="6">The sequence shown here is derived from an EMBL/GenBank/DDBJ whole genome shotgun (WGS) entry which is preliminary data.</text>
</comment>
<keyword evidence="4" id="KW-1133">Transmembrane helix</keyword>
<proteinExistence type="predicted"/>
<name>A0A3E0WX44_9GAMM</name>
<sequence length="367" mass="39115">MARTISRALVVDDSRLARIALSKQLKKRDIEVDLAANGGEAIDYLAAVRPDVVFMDYMMPDMDGFEASRRILQRNPGLPVIMYSSQDTEEDRARAAAVGIRGFLSKPSSEDALDSLLNSLGAGAKESAPAPGAAVVEPKPAPSPAAAPASEPVIPWEEIRKAARNAAVEAARNISNDELARFRDDWERRDAADAEFVRTTAETAARDAAVEVAAAAARKAAEEVAAGIAEEVAGRVGADAAKRASLDAVYPQLDQLRTEVITQLANLNASDDFKVQVKGVVIEHALPALQQALQPQIKETALAIAEEMRKELESQYEGDLDALRRKVGELEGKDISAQIDGLKKQLRLLAIGGVIALGVVAAVAVVL</sequence>
<feature type="transmembrane region" description="Helical" evidence="4">
    <location>
        <begin position="348"/>
        <end position="366"/>
    </location>
</feature>
<keyword evidence="4" id="KW-0472">Membrane</keyword>
<feature type="domain" description="Response regulatory" evidence="5">
    <location>
        <begin position="7"/>
        <end position="121"/>
    </location>
</feature>
<gene>
    <name evidence="6" type="ORF">CAL65_08730</name>
</gene>
<dbReference type="InterPro" id="IPR050595">
    <property type="entry name" value="Bact_response_regulator"/>
</dbReference>